<protein>
    <submittedName>
        <fullName evidence="1">Baseplate wedge protein</fullName>
    </submittedName>
</protein>
<reference evidence="1" key="1">
    <citation type="journal article" date="2021" name="Proc. Natl. Acad. Sci. U.S.A.">
        <title>A Catalog of Tens of Thousands of Viruses from Human Metagenomes Reveals Hidden Associations with Chronic Diseases.</title>
        <authorList>
            <person name="Tisza M.J."/>
            <person name="Buck C.B."/>
        </authorList>
    </citation>
    <scope>NUCLEOTIDE SEQUENCE</scope>
    <source>
        <strain evidence="1">CtWb16</strain>
    </source>
</reference>
<proteinExistence type="predicted"/>
<evidence type="ECO:0000313" key="1">
    <source>
        <dbReference type="EMBL" id="DAF56630.1"/>
    </source>
</evidence>
<accession>A0A8S5T090</accession>
<name>A0A8S5T090_9CAUD</name>
<dbReference type="EMBL" id="BK032721">
    <property type="protein sequence ID" value="DAF56630.1"/>
    <property type="molecule type" value="Genomic_DNA"/>
</dbReference>
<sequence>MDYVNTLSKFGVKLDDRNQRTKFNHLKTRYRVRFEGFASPIGGENITMDMRSFTTPKGAFEDQTIETVNGPIYYPGKWTWEPTSFTVYDSYDNMNYKELYRQIQLQRDLSEQVTGTVSQNYKYVTMFEYTDGHQNAIATWVMEGCFLLQAQPEDGDNGNHESMLINCSQRFDNATLYDYDGTLITGDGAVSTLMSKVLAYN</sequence>
<organism evidence="1">
    <name type="scientific">Myoviridae sp. ctWb16</name>
    <dbReference type="NCBI Taxonomy" id="2827690"/>
    <lineage>
        <taxon>Viruses</taxon>
        <taxon>Duplodnaviria</taxon>
        <taxon>Heunggongvirae</taxon>
        <taxon>Uroviricota</taxon>
        <taxon>Caudoviricetes</taxon>
    </lineage>
</organism>